<dbReference type="STRING" id="1215104.GCA_000730585_01128"/>
<keyword evidence="3" id="KW-1185">Reference proteome</keyword>
<dbReference type="PANTHER" id="PTHR33840:SF1">
    <property type="entry name" value="TLE1 PHOSPHOLIPASE DOMAIN-CONTAINING PROTEIN"/>
    <property type="match status" value="1"/>
</dbReference>
<evidence type="ECO:0000259" key="1">
    <source>
        <dbReference type="Pfam" id="PF09994"/>
    </source>
</evidence>
<dbReference type="EMBL" id="FZOL01000011">
    <property type="protein sequence ID" value="SNS63533.1"/>
    <property type="molecule type" value="Genomic_DNA"/>
</dbReference>
<accession>A0A239G4X0</accession>
<evidence type="ECO:0000313" key="2">
    <source>
        <dbReference type="EMBL" id="SNS63533.1"/>
    </source>
</evidence>
<feature type="domain" description="T6SS Phospholipase effector Tle1-like catalytic" evidence="1">
    <location>
        <begin position="11"/>
        <end position="143"/>
    </location>
</feature>
<name>A0A239G4X0_9PSED</name>
<dbReference type="GO" id="GO:0016787">
    <property type="term" value="F:hydrolase activity"/>
    <property type="evidence" value="ECO:0007669"/>
    <property type="project" value="UniProtKB-KW"/>
</dbReference>
<feature type="domain" description="T6SS Phospholipase effector Tle1-like catalytic" evidence="1">
    <location>
        <begin position="154"/>
        <end position="241"/>
    </location>
</feature>
<organism evidence="2 3">
    <name type="scientific">Pseudomonas japonica</name>
    <dbReference type="NCBI Taxonomy" id="256466"/>
    <lineage>
        <taxon>Bacteria</taxon>
        <taxon>Pseudomonadati</taxon>
        <taxon>Pseudomonadota</taxon>
        <taxon>Gammaproteobacteria</taxon>
        <taxon>Pseudomonadales</taxon>
        <taxon>Pseudomonadaceae</taxon>
        <taxon>Pseudomonas</taxon>
    </lineage>
</organism>
<keyword evidence="2" id="KW-0378">Hydrolase</keyword>
<evidence type="ECO:0000313" key="3">
    <source>
        <dbReference type="Proteomes" id="UP000198407"/>
    </source>
</evidence>
<dbReference type="Pfam" id="PF09994">
    <property type="entry name" value="T6SS_Tle1-like_cat"/>
    <property type="match status" value="2"/>
</dbReference>
<proteinExistence type="predicted"/>
<dbReference type="InterPro" id="IPR018712">
    <property type="entry name" value="Tle1-like_cat"/>
</dbReference>
<dbReference type="Proteomes" id="UP000198407">
    <property type="component" value="Unassembled WGS sequence"/>
</dbReference>
<sequence>MNPTLTLHLGLFFDGTGLNLHNSELGAAQSRPQGSYAMGKSNVARLFALYRQSPGIPSAARRASLALYIEGVGTARGAADDLMAQASGRGASGVAARVAQVPAEVGEALRRLLDANPGVRIAAVEVDLFGFSRGAAAARHLANDLQALTQACGGHPLRLNFVGLFDTVASIMAPLKGNFSAANADFDGLRTQLPAGLARHRVHLVAADEWRVNFPLVGTDVDLALPGDHCDIGGGYRTEDDEVLVLERPFSSTEPAALALEQSQAWRQASACLERQRQAWEALGLRLYLDSESVDQPFLPKRDLYREKRVRVRIRGERRVRGELSLVYLRLMHALALEAGVPFDPVPDSDDLALPEELRTIAAKLLAQRSGHGLEEVEMALLRRRYIHLSANWNAALHSDSPLLDALFINRPQADRQRVIHAHPSA</sequence>
<dbReference type="RefSeq" id="WP_042128400.1">
    <property type="nucleotide sequence ID" value="NZ_FZOL01000011.1"/>
</dbReference>
<gene>
    <name evidence="2" type="ORF">SAMN05444352_111129</name>
</gene>
<dbReference type="PANTHER" id="PTHR33840">
    <property type="match status" value="1"/>
</dbReference>
<dbReference type="AlphaFoldDB" id="A0A239G4X0"/>
<reference evidence="3" key="1">
    <citation type="submission" date="2017-06" db="EMBL/GenBank/DDBJ databases">
        <authorList>
            <person name="Varghese N."/>
            <person name="Submissions S."/>
        </authorList>
    </citation>
    <scope>NUCLEOTIDE SEQUENCE [LARGE SCALE GENOMIC DNA]</scope>
    <source>
        <strain evidence="3">DSM 22348</strain>
    </source>
</reference>
<protein>
    <submittedName>
        <fullName evidence="2">Uncharacterized alpha/beta hydrolase domain</fullName>
    </submittedName>
</protein>
<dbReference type="OrthoDB" id="4378831at2"/>